<dbReference type="OrthoDB" id="10264242at2759"/>
<comment type="similarity">
    <text evidence="2 9">Belongs to the amidinotransferase family.</text>
</comment>
<sequence length="328" mass="37330">MLRVRCLRGGSRGAEAVHYIGSRLGRILTGWVQRTFQSTQAAPASSQNSCAADDKATDPLPKDCPVSSYNEWDPLEEVIVGRAENACVPPFTVEVKANTYEKYWPFYQKYGGHSFPKDHLRKAVAEIEEMCNILKMEGVTVKRPDPIDWSLKYKTPDFESTGLYSAMPRDILMVVGNEIIEAPMAWRARFFEYRAYRSIIKDYFHRGAKWTTAPKPTMSDELYDQVKSGGQIDLFKKAGWTIVTPPIPVIPDDHPLWMSSKWLSMNVLMLDEKRVMVDANEVPIQKMFEKLGISTIKVNIRNANSLGGGFHCWTCDVRRRGALQSYFD</sequence>
<dbReference type="InterPro" id="IPR033195">
    <property type="entry name" value="AmidinoTrfase"/>
</dbReference>
<evidence type="ECO:0000256" key="4">
    <source>
        <dbReference type="ARBA" id="ARBA00035092"/>
    </source>
</evidence>
<dbReference type="GO" id="GO:0005743">
    <property type="term" value="C:mitochondrial inner membrane"/>
    <property type="evidence" value="ECO:0007669"/>
    <property type="project" value="UniProtKB-SubCell"/>
</dbReference>
<reference evidence="11" key="1">
    <citation type="submission" date="2025-08" db="UniProtKB">
        <authorList>
            <consortium name="RefSeq"/>
        </authorList>
    </citation>
    <scope>IDENTIFICATION</scope>
    <source>
        <tissue evidence="11">Kidney</tissue>
    </source>
</reference>
<dbReference type="RefSeq" id="XP_012865423.1">
    <property type="nucleotide sequence ID" value="XM_013009969.1"/>
</dbReference>
<comment type="catalytic activity">
    <reaction evidence="8">
        <text>L-arginine + glycine = guanidinoacetate + L-ornithine</text>
        <dbReference type="Rhea" id="RHEA:13201"/>
        <dbReference type="ChEBI" id="CHEBI:32682"/>
        <dbReference type="ChEBI" id="CHEBI:46911"/>
        <dbReference type="ChEBI" id="CHEBI:57305"/>
        <dbReference type="ChEBI" id="CHEBI:57742"/>
        <dbReference type="EC" id="2.1.4.1"/>
    </reaction>
    <physiologicalReaction direction="left-to-right" evidence="8">
        <dbReference type="Rhea" id="RHEA:13202"/>
    </physiologicalReaction>
</comment>
<dbReference type="AlphaFoldDB" id="A0A1S3EM15"/>
<accession>A0A1S3EM15</accession>
<keyword evidence="9" id="KW-0496">Mitochondrion</keyword>
<evidence type="ECO:0000256" key="1">
    <source>
        <dbReference type="ARBA" id="ARBA00004858"/>
    </source>
</evidence>
<dbReference type="GeneID" id="105980982"/>
<keyword evidence="10" id="KW-1185">Reference proteome</keyword>
<proteinExistence type="inferred from homology"/>
<evidence type="ECO:0000256" key="6">
    <source>
        <dbReference type="ARBA" id="ARBA00045503"/>
    </source>
</evidence>
<keyword evidence="3 9" id="KW-0808">Transferase</keyword>
<dbReference type="GO" id="GO:0006601">
    <property type="term" value="P:creatine biosynthetic process"/>
    <property type="evidence" value="ECO:0007669"/>
    <property type="project" value="UniProtKB-UniRule"/>
</dbReference>
<dbReference type="KEGG" id="dord:105980982"/>
<evidence type="ECO:0000313" key="11">
    <source>
        <dbReference type="RefSeq" id="XP_012865423.1"/>
    </source>
</evidence>
<dbReference type="GO" id="GO:0015068">
    <property type="term" value="F:glycine amidinotransferase activity"/>
    <property type="evidence" value="ECO:0007669"/>
    <property type="project" value="UniProtKB-UniRule"/>
</dbReference>
<dbReference type="CTD" id="2628"/>
<organism evidence="10 11">
    <name type="scientific">Dipodomys ordii</name>
    <name type="common">Ord's kangaroo rat</name>
    <dbReference type="NCBI Taxonomy" id="10020"/>
    <lineage>
        <taxon>Eukaryota</taxon>
        <taxon>Metazoa</taxon>
        <taxon>Chordata</taxon>
        <taxon>Craniata</taxon>
        <taxon>Vertebrata</taxon>
        <taxon>Euteleostomi</taxon>
        <taxon>Mammalia</taxon>
        <taxon>Eutheria</taxon>
        <taxon>Euarchontoglires</taxon>
        <taxon>Glires</taxon>
        <taxon>Rodentia</taxon>
        <taxon>Castorimorpha</taxon>
        <taxon>Heteromyidae</taxon>
        <taxon>Dipodomyinae</taxon>
        <taxon>Dipodomys</taxon>
    </lineage>
</organism>
<evidence type="ECO:0000256" key="2">
    <source>
        <dbReference type="ARBA" id="ARBA00006943"/>
    </source>
</evidence>
<dbReference type="Gene3D" id="3.75.10.10">
    <property type="entry name" value="L-arginine/glycine Amidinotransferase, Chain A"/>
    <property type="match status" value="2"/>
</dbReference>
<dbReference type="PANTHER" id="PTHR10488:SF1">
    <property type="entry name" value="GLYCINE AMIDINOTRANSFERASE, MITOCHONDRIAL"/>
    <property type="match status" value="1"/>
</dbReference>
<comment type="pathway">
    <text evidence="1 9">Amine and polyamine biosynthesis; creatine biosynthesis; creatine from L-arginine and glycine: step 1/2.</text>
</comment>
<keyword evidence="9" id="KW-0999">Mitochondrion inner membrane</keyword>
<dbReference type="FunCoup" id="A0A1S3EM15">
    <property type="interactions" value="661"/>
</dbReference>
<keyword evidence="9" id="KW-0472">Membrane</keyword>
<comment type="catalytic activity">
    <reaction evidence="4">
        <text>4-aminobutanoate + L-arginine = 4-guanidinobutanoate + L-ornithine</text>
        <dbReference type="Rhea" id="RHEA:75939"/>
        <dbReference type="ChEBI" id="CHEBI:32682"/>
        <dbReference type="ChEBI" id="CHEBI:46911"/>
        <dbReference type="ChEBI" id="CHEBI:57486"/>
        <dbReference type="ChEBI" id="CHEBI:59888"/>
    </reaction>
    <physiologicalReaction direction="left-to-right" evidence="4">
        <dbReference type="Rhea" id="RHEA:75940"/>
    </physiologicalReaction>
</comment>
<gene>
    <name evidence="11" type="primary">Gatm</name>
</gene>
<name>A0A1S3EM15_DIPOR</name>
<dbReference type="GO" id="GO:0005758">
    <property type="term" value="C:mitochondrial intermembrane space"/>
    <property type="evidence" value="ECO:0007669"/>
    <property type="project" value="TreeGrafter"/>
</dbReference>
<comment type="catalytic activity">
    <reaction evidence="5">
        <text>beta-alanine + L-arginine = 3-guanidinopropanoate + L-ornithine</text>
        <dbReference type="Rhea" id="RHEA:75943"/>
        <dbReference type="ChEBI" id="CHEBI:32682"/>
        <dbReference type="ChEBI" id="CHEBI:46911"/>
        <dbReference type="ChEBI" id="CHEBI:57593"/>
        <dbReference type="ChEBI" id="CHEBI:57966"/>
    </reaction>
    <physiologicalReaction direction="left-to-right" evidence="5">
        <dbReference type="Rhea" id="RHEA:75944"/>
    </physiologicalReaction>
</comment>
<dbReference type="PANTHER" id="PTHR10488">
    <property type="entry name" value="GLYCINE AMIDINOTRANSFERASE, MITOCHONDRIAL"/>
    <property type="match status" value="1"/>
</dbReference>
<comment type="function">
    <text evidence="6 9">Transamidinase that catalyzes the transfer of the amidino group of L-arginine onto the amino moiety of acceptor metabolites such as glycine, beta-alanine, gamma-aminobutyric acid (GABA) and taurine yielding the corresponding guanidine derivatives. Catalyzes the rate-limiting step of creatine biosynthesis, namely the transfer of the amidino group from L-arginine to glycine to generate guanidinoacetate, which is then methylated by GAMT to form creatine. Provides creatine as a source for ATP generation in tissues with high energy demands, in particular skeletal muscle, heart and brain.</text>
</comment>
<comment type="subunit">
    <text evidence="9">Homodimer.</text>
</comment>
<evidence type="ECO:0000256" key="8">
    <source>
        <dbReference type="ARBA" id="ARBA00048511"/>
    </source>
</evidence>
<dbReference type="UniPathway" id="UPA00104">
    <property type="reaction ID" value="UER00579"/>
</dbReference>
<evidence type="ECO:0000256" key="5">
    <source>
        <dbReference type="ARBA" id="ARBA00035094"/>
    </source>
</evidence>
<evidence type="ECO:0000256" key="9">
    <source>
        <dbReference type="RuleBase" id="RU367092"/>
    </source>
</evidence>
<evidence type="ECO:0000256" key="7">
    <source>
        <dbReference type="ARBA" id="ARBA00047286"/>
    </source>
</evidence>
<dbReference type="EC" id="2.1.4.1" evidence="9"/>
<dbReference type="STRING" id="10020.ENSDORP00000009202"/>
<dbReference type="Proteomes" id="UP000081671">
    <property type="component" value="Unplaced"/>
</dbReference>
<comment type="catalytic activity">
    <reaction evidence="7">
        <text>taurine + L-arginine = taurocyamine + L-ornithine</text>
        <dbReference type="Rhea" id="RHEA:75947"/>
        <dbReference type="ChEBI" id="CHEBI:32682"/>
        <dbReference type="ChEBI" id="CHEBI:46911"/>
        <dbReference type="ChEBI" id="CHEBI:58064"/>
        <dbReference type="ChEBI" id="CHEBI:507393"/>
    </reaction>
    <physiologicalReaction direction="left-to-right" evidence="7">
        <dbReference type="Rhea" id="RHEA:75948"/>
    </physiologicalReaction>
</comment>
<evidence type="ECO:0000256" key="3">
    <source>
        <dbReference type="ARBA" id="ARBA00022679"/>
    </source>
</evidence>
<dbReference type="InParanoid" id="A0A1S3EM15"/>
<protein>
    <recommendedName>
        <fullName evidence="9">Glycine amidinotransferase</fullName>
        <ecNumber evidence="9">2.1.4.1</ecNumber>
    </recommendedName>
    <alternativeName>
        <fullName evidence="9">L-arginine:glycine amidinotransferase</fullName>
    </alternativeName>
</protein>
<comment type="subcellular location">
    <subcellularLocation>
        <location evidence="9">Mitochondrion inner membrane</location>
    </subcellularLocation>
</comment>
<evidence type="ECO:0000313" key="10">
    <source>
        <dbReference type="Proteomes" id="UP000081671"/>
    </source>
</evidence>
<dbReference type="SUPFAM" id="SSF55909">
    <property type="entry name" value="Pentein"/>
    <property type="match status" value="1"/>
</dbReference>